<name>A0AAV4VRX5_9ARAC</name>
<gene>
    <name evidence="1" type="ORF">CDAR_124321</name>
</gene>
<dbReference type="Proteomes" id="UP001054837">
    <property type="component" value="Unassembled WGS sequence"/>
</dbReference>
<evidence type="ECO:0000313" key="1">
    <source>
        <dbReference type="EMBL" id="GIY72971.1"/>
    </source>
</evidence>
<evidence type="ECO:0000313" key="2">
    <source>
        <dbReference type="Proteomes" id="UP001054837"/>
    </source>
</evidence>
<organism evidence="1 2">
    <name type="scientific">Caerostris darwini</name>
    <dbReference type="NCBI Taxonomy" id="1538125"/>
    <lineage>
        <taxon>Eukaryota</taxon>
        <taxon>Metazoa</taxon>
        <taxon>Ecdysozoa</taxon>
        <taxon>Arthropoda</taxon>
        <taxon>Chelicerata</taxon>
        <taxon>Arachnida</taxon>
        <taxon>Araneae</taxon>
        <taxon>Araneomorphae</taxon>
        <taxon>Entelegynae</taxon>
        <taxon>Araneoidea</taxon>
        <taxon>Araneidae</taxon>
        <taxon>Caerostris</taxon>
    </lineage>
</organism>
<sequence length="113" mass="12880">MIVGCAQPFRLEKTSEIHHFPQTKYMSVCSKVMVHLFTSDLSLECAQLGTKVCLCLAHVPLRTFSPCMGLSWTEPKVIHPYSLTHNFNVVKANSTYQCHYIFHTQQTGQFVCK</sequence>
<keyword evidence="2" id="KW-1185">Reference proteome</keyword>
<comment type="caution">
    <text evidence="1">The sequence shown here is derived from an EMBL/GenBank/DDBJ whole genome shotgun (WGS) entry which is preliminary data.</text>
</comment>
<reference evidence="1 2" key="1">
    <citation type="submission" date="2021-06" db="EMBL/GenBank/DDBJ databases">
        <title>Caerostris darwini draft genome.</title>
        <authorList>
            <person name="Kono N."/>
            <person name="Arakawa K."/>
        </authorList>
    </citation>
    <scope>NUCLEOTIDE SEQUENCE [LARGE SCALE GENOMIC DNA]</scope>
</reference>
<dbReference type="AlphaFoldDB" id="A0AAV4VRX5"/>
<accession>A0AAV4VRX5</accession>
<dbReference type="EMBL" id="BPLQ01013534">
    <property type="protein sequence ID" value="GIY72971.1"/>
    <property type="molecule type" value="Genomic_DNA"/>
</dbReference>
<protein>
    <submittedName>
        <fullName evidence="1">Uncharacterized protein</fullName>
    </submittedName>
</protein>
<proteinExistence type="predicted"/>